<evidence type="ECO:0000256" key="2">
    <source>
        <dbReference type="SAM" id="Phobius"/>
    </source>
</evidence>
<keyword evidence="2" id="KW-0472">Membrane</keyword>
<proteinExistence type="predicted"/>
<comment type="caution">
    <text evidence="3">The sequence shown here is derived from an EMBL/GenBank/DDBJ whole genome shotgun (WGS) entry which is preliminary data.</text>
</comment>
<feature type="transmembrane region" description="Helical" evidence="2">
    <location>
        <begin position="82"/>
        <end position="105"/>
    </location>
</feature>
<accession>A0ABW1X352</accession>
<organism evidence="3 4">
    <name type="scientific">Luteococcus sanguinis</name>
    <dbReference type="NCBI Taxonomy" id="174038"/>
    <lineage>
        <taxon>Bacteria</taxon>
        <taxon>Bacillati</taxon>
        <taxon>Actinomycetota</taxon>
        <taxon>Actinomycetes</taxon>
        <taxon>Propionibacteriales</taxon>
        <taxon>Propionibacteriaceae</taxon>
        <taxon>Luteococcus</taxon>
    </lineage>
</organism>
<evidence type="ECO:0000256" key="1">
    <source>
        <dbReference type="SAM" id="MobiDB-lite"/>
    </source>
</evidence>
<keyword evidence="4" id="KW-1185">Reference proteome</keyword>
<feature type="transmembrane region" description="Helical" evidence="2">
    <location>
        <begin position="120"/>
        <end position="140"/>
    </location>
</feature>
<feature type="transmembrane region" description="Helical" evidence="2">
    <location>
        <begin position="21"/>
        <end position="45"/>
    </location>
</feature>
<evidence type="ECO:0000313" key="3">
    <source>
        <dbReference type="EMBL" id="MFC6397596.1"/>
    </source>
</evidence>
<feature type="transmembrane region" description="Helical" evidence="2">
    <location>
        <begin position="51"/>
        <end position="70"/>
    </location>
</feature>
<protein>
    <recommendedName>
        <fullName evidence="5">Major facilitator superfamily (MFS) profile domain-containing protein</fullName>
    </recommendedName>
</protein>
<name>A0ABW1X352_9ACTN</name>
<dbReference type="Proteomes" id="UP001596266">
    <property type="component" value="Unassembled WGS sequence"/>
</dbReference>
<evidence type="ECO:0000313" key="4">
    <source>
        <dbReference type="Proteomes" id="UP001596266"/>
    </source>
</evidence>
<reference evidence="4" key="1">
    <citation type="journal article" date="2019" name="Int. J. Syst. Evol. Microbiol.">
        <title>The Global Catalogue of Microorganisms (GCM) 10K type strain sequencing project: providing services to taxonomists for standard genome sequencing and annotation.</title>
        <authorList>
            <consortium name="The Broad Institute Genomics Platform"/>
            <consortium name="The Broad Institute Genome Sequencing Center for Infectious Disease"/>
            <person name="Wu L."/>
            <person name="Ma J."/>
        </authorList>
    </citation>
    <scope>NUCLEOTIDE SEQUENCE [LARGE SCALE GENOMIC DNA]</scope>
    <source>
        <strain evidence="4">CGMCC 1.15277</strain>
    </source>
</reference>
<keyword evidence="2" id="KW-1133">Transmembrane helix</keyword>
<keyword evidence="2" id="KW-0812">Transmembrane</keyword>
<gene>
    <name evidence="3" type="ORF">ACFP57_11475</name>
</gene>
<dbReference type="EMBL" id="JBHSUA010000021">
    <property type="protein sequence ID" value="MFC6397596.1"/>
    <property type="molecule type" value="Genomic_DNA"/>
</dbReference>
<feature type="region of interest" description="Disordered" evidence="1">
    <location>
        <begin position="156"/>
        <end position="181"/>
    </location>
</feature>
<dbReference type="RefSeq" id="WP_343886242.1">
    <property type="nucleotide sequence ID" value="NZ_BAAAKI010000013.1"/>
</dbReference>
<evidence type="ECO:0008006" key="5">
    <source>
        <dbReference type="Google" id="ProtNLM"/>
    </source>
</evidence>
<sequence length="181" mass="18478">MAAVDRTPRLPLHQGEALCLGMLRGGFGAANVALLVAAAGCGMAHGGVGALNAAAAGVIVLLFAASGQAVQMVAAGMADSNGMVLVLGSYLARVAVLGGMLWLAMEHQERVEPLLDRTCVMVGALAVLAGWLGGVLWTHAHQRVSVFDSQWRARTDTSRSGSVGRRQGTPAGEPPRGGGSR</sequence>